<comment type="subcellular location">
    <subcellularLocation>
        <location evidence="1">Nucleus</location>
    </subcellularLocation>
</comment>
<keyword evidence="9" id="KW-1185">Reference proteome</keyword>
<dbReference type="InterPro" id="IPR017423">
    <property type="entry name" value="TRM6"/>
</dbReference>
<evidence type="ECO:0000313" key="9">
    <source>
        <dbReference type="Proteomes" id="UP000821853"/>
    </source>
</evidence>
<name>A0A9J6GKM4_HAELO</name>
<comment type="caution">
    <text evidence="8">The sequence shown here is derived from an EMBL/GenBank/DDBJ whole genome shotgun (WGS) entry which is preliminary data.</text>
</comment>
<organism evidence="8 9">
    <name type="scientific">Haemaphysalis longicornis</name>
    <name type="common">Bush tick</name>
    <dbReference type="NCBI Taxonomy" id="44386"/>
    <lineage>
        <taxon>Eukaryota</taxon>
        <taxon>Metazoa</taxon>
        <taxon>Ecdysozoa</taxon>
        <taxon>Arthropoda</taxon>
        <taxon>Chelicerata</taxon>
        <taxon>Arachnida</taxon>
        <taxon>Acari</taxon>
        <taxon>Parasitiformes</taxon>
        <taxon>Ixodida</taxon>
        <taxon>Ixodoidea</taxon>
        <taxon>Ixodidae</taxon>
        <taxon>Haemaphysalinae</taxon>
        <taxon>Haemaphysalis</taxon>
    </lineage>
</organism>
<dbReference type="GO" id="GO:0005634">
    <property type="term" value="C:nucleus"/>
    <property type="evidence" value="ECO:0007669"/>
    <property type="project" value="UniProtKB-SubCell"/>
</dbReference>
<evidence type="ECO:0000256" key="6">
    <source>
        <dbReference type="ARBA" id="ARBA00032319"/>
    </source>
</evidence>
<reference evidence="8 9" key="1">
    <citation type="journal article" date="2020" name="Cell">
        <title>Large-Scale Comparative Analyses of Tick Genomes Elucidate Their Genetic Diversity and Vector Capacities.</title>
        <authorList>
            <consortium name="Tick Genome and Microbiome Consortium (TIGMIC)"/>
            <person name="Jia N."/>
            <person name="Wang J."/>
            <person name="Shi W."/>
            <person name="Du L."/>
            <person name="Sun Y."/>
            <person name="Zhan W."/>
            <person name="Jiang J.F."/>
            <person name="Wang Q."/>
            <person name="Zhang B."/>
            <person name="Ji P."/>
            <person name="Bell-Sakyi L."/>
            <person name="Cui X.M."/>
            <person name="Yuan T.T."/>
            <person name="Jiang B.G."/>
            <person name="Yang W.F."/>
            <person name="Lam T.T."/>
            <person name="Chang Q.C."/>
            <person name="Ding S.J."/>
            <person name="Wang X.J."/>
            <person name="Zhu J.G."/>
            <person name="Ruan X.D."/>
            <person name="Zhao L."/>
            <person name="Wei J.T."/>
            <person name="Ye R.Z."/>
            <person name="Que T.C."/>
            <person name="Du C.H."/>
            <person name="Zhou Y.H."/>
            <person name="Cheng J.X."/>
            <person name="Dai P.F."/>
            <person name="Guo W.B."/>
            <person name="Han X.H."/>
            <person name="Huang E.J."/>
            <person name="Li L.F."/>
            <person name="Wei W."/>
            <person name="Gao Y.C."/>
            <person name="Liu J.Z."/>
            <person name="Shao H.Z."/>
            <person name="Wang X."/>
            <person name="Wang C.C."/>
            <person name="Yang T.C."/>
            <person name="Huo Q.B."/>
            <person name="Li W."/>
            <person name="Chen H.Y."/>
            <person name="Chen S.E."/>
            <person name="Zhou L.G."/>
            <person name="Ni X.B."/>
            <person name="Tian J.H."/>
            <person name="Sheng Y."/>
            <person name="Liu T."/>
            <person name="Pan Y.S."/>
            <person name="Xia L.Y."/>
            <person name="Li J."/>
            <person name="Zhao F."/>
            <person name="Cao W.C."/>
        </authorList>
    </citation>
    <scope>NUCLEOTIDE SEQUENCE [LARGE SCALE GENOMIC DNA]</scope>
    <source>
        <strain evidence="8">HaeL-2018</strain>
    </source>
</reference>
<dbReference type="AlphaFoldDB" id="A0A9J6GKM4"/>
<evidence type="ECO:0000256" key="2">
    <source>
        <dbReference type="ARBA" id="ARBA00008320"/>
    </source>
</evidence>
<dbReference type="VEuPathDB" id="VectorBase:HLOH_041898"/>
<dbReference type="GO" id="GO:0031515">
    <property type="term" value="C:tRNA (m1A) methyltransferase complex"/>
    <property type="evidence" value="ECO:0007669"/>
    <property type="project" value="InterPro"/>
</dbReference>
<accession>A0A9J6GKM4</accession>
<dbReference type="Proteomes" id="UP000821853">
    <property type="component" value="Chromosome 5"/>
</dbReference>
<sequence>MNTIKEGDFVVLRGSDNGRLVQVDRKKPVFFGKKKINIHAAIGESFGSVFELCNMNLRKITAAEYKKRCSECEVPGGDAQTTAQDNRNLVDNNSSQRLTREDIETFKADGTSGETIVRTLVENSATFRDKTEYSQRKYLHKKQKKYQPHLTLEAAHRTPAGRGVLLAEPPQDRVAGWQTAFREIGARQIRKSSWCQGGKATTGHLAEKRVPTCHIVPYCRIGQEGIEKNMRVDSLAQMLTCCNVRSGGRYVVFDSWLGLLTAAVLERLGQDGSVVQVYAGHGPCSASSETPTEDAPKGGPSSEVEMAEVAEDSSLANNSGSTATKQPLESNGKSAAATDPKVCIASLSLGMLLLRKTVAPPHIPKNDYKDAERAARKQRRMQEQEKALDLLRTRSLDGLLVASKHHPTAIVLSLLEFVAPSRPFAVFCSYQEPLVDCYAQLKDAGSAVFLKISESWLRSYQVGVSSGRQEGGNIYKGGSHCQALLQLRWSVVELTGQGWNTNLHPFQNHMLRGREITTRLVLPDRTHPAINMSGGGGYVLSGIKVTG</sequence>
<dbReference type="EMBL" id="JABSTR010000007">
    <property type="protein sequence ID" value="KAH9375024.1"/>
    <property type="molecule type" value="Genomic_DNA"/>
</dbReference>
<feature type="region of interest" description="Disordered" evidence="7">
    <location>
        <begin position="283"/>
        <end position="334"/>
    </location>
</feature>
<dbReference type="PANTHER" id="PTHR12945:SF0">
    <property type="entry name" value="TRNA (ADENINE(58)-N(1))-METHYLTRANSFERASE NON-CATALYTIC SUBUNIT TRM6"/>
    <property type="match status" value="1"/>
</dbReference>
<keyword evidence="5" id="KW-0539">Nucleus</keyword>
<dbReference type="GO" id="GO:0030488">
    <property type="term" value="P:tRNA methylation"/>
    <property type="evidence" value="ECO:0007669"/>
    <property type="project" value="InterPro"/>
</dbReference>
<evidence type="ECO:0000256" key="5">
    <source>
        <dbReference type="ARBA" id="ARBA00023242"/>
    </source>
</evidence>
<evidence type="ECO:0000256" key="4">
    <source>
        <dbReference type="ARBA" id="ARBA00022694"/>
    </source>
</evidence>
<dbReference type="Pfam" id="PF04189">
    <property type="entry name" value="Gcd10p"/>
    <property type="match status" value="2"/>
</dbReference>
<feature type="compositionally biased region" description="Polar residues" evidence="7">
    <location>
        <begin position="314"/>
        <end position="333"/>
    </location>
</feature>
<comment type="similarity">
    <text evidence="2">Belongs to the TRM6/GCD10 family.</text>
</comment>
<protein>
    <recommendedName>
        <fullName evidence="3">tRNA (adenine(58)-N(1))-methyltransferase non-catalytic subunit TRM6</fullName>
    </recommendedName>
    <alternativeName>
        <fullName evidence="6">tRNA(m1A58)-methyltransferase subunit TRM6</fullName>
    </alternativeName>
</protein>
<evidence type="ECO:0000313" key="8">
    <source>
        <dbReference type="EMBL" id="KAH9375024.1"/>
    </source>
</evidence>
<dbReference type="PANTHER" id="PTHR12945">
    <property type="entry name" value="TRANSLATION INITIATION FACTOR EIF3-RELATED"/>
    <property type="match status" value="1"/>
</dbReference>
<proteinExistence type="inferred from homology"/>
<dbReference type="OMA" id="PHGLFEV"/>
<evidence type="ECO:0000256" key="1">
    <source>
        <dbReference type="ARBA" id="ARBA00004123"/>
    </source>
</evidence>
<gene>
    <name evidence="8" type="ORF">HPB48_003814</name>
</gene>
<dbReference type="OrthoDB" id="10254665at2759"/>
<evidence type="ECO:0000256" key="3">
    <source>
        <dbReference type="ARBA" id="ARBA00021704"/>
    </source>
</evidence>
<evidence type="ECO:0000256" key="7">
    <source>
        <dbReference type="SAM" id="MobiDB-lite"/>
    </source>
</evidence>
<keyword evidence="4" id="KW-0819">tRNA processing</keyword>